<reference evidence="2" key="2">
    <citation type="submission" date="2025-08" db="UniProtKB">
        <authorList>
            <consortium name="Ensembl"/>
        </authorList>
    </citation>
    <scope>IDENTIFICATION</scope>
</reference>
<dbReference type="Pfam" id="PF15385">
    <property type="entry name" value="SARG"/>
    <property type="match status" value="1"/>
</dbReference>
<proteinExistence type="predicted"/>
<gene>
    <name evidence="2" type="primary">zgc:158258</name>
</gene>
<feature type="region of interest" description="Disordered" evidence="1">
    <location>
        <begin position="1"/>
        <end position="35"/>
    </location>
</feature>
<dbReference type="AlphaFoldDB" id="A0A8C5GSG7"/>
<feature type="region of interest" description="Disordered" evidence="1">
    <location>
        <begin position="208"/>
        <end position="277"/>
    </location>
</feature>
<feature type="compositionally biased region" description="Polar residues" evidence="1">
    <location>
        <begin position="266"/>
        <end position="277"/>
    </location>
</feature>
<feature type="region of interest" description="Disordered" evidence="1">
    <location>
        <begin position="307"/>
        <end position="414"/>
    </location>
</feature>
<evidence type="ECO:0000313" key="3">
    <source>
        <dbReference type="Proteomes" id="UP000694680"/>
    </source>
</evidence>
<feature type="compositionally biased region" description="Polar residues" evidence="1">
    <location>
        <begin position="314"/>
        <end position="328"/>
    </location>
</feature>
<dbReference type="Proteomes" id="UP000694680">
    <property type="component" value="Chromosome 5"/>
</dbReference>
<feature type="compositionally biased region" description="Polar residues" evidence="1">
    <location>
        <begin position="339"/>
        <end position="366"/>
    </location>
</feature>
<dbReference type="PANTHER" id="PTHR21555">
    <property type="entry name" value="SPECIFICALLY ANDROGEN-REGULATED GENE PROTEIN"/>
    <property type="match status" value="1"/>
</dbReference>
<dbReference type="InterPro" id="IPR026152">
    <property type="entry name" value="SARG"/>
</dbReference>
<evidence type="ECO:0000256" key="1">
    <source>
        <dbReference type="SAM" id="MobiDB-lite"/>
    </source>
</evidence>
<accession>A0A8C5GSG7</accession>
<reference evidence="2" key="3">
    <citation type="submission" date="2025-09" db="UniProtKB">
        <authorList>
            <consortium name="Ensembl"/>
        </authorList>
    </citation>
    <scope>IDENTIFICATION</scope>
</reference>
<dbReference type="PANTHER" id="PTHR21555:SF1">
    <property type="entry name" value="SPECIFICALLY ANDROGEN-REGULATED GENE PROTEIN"/>
    <property type="match status" value="1"/>
</dbReference>
<dbReference type="Ensembl" id="ENSGWIT00000037342.1">
    <property type="protein sequence ID" value="ENSGWIP00000034256.1"/>
    <property type="gene ID" value="ENSGWIG00000017706.1"/>
</dbReference>
<organism evidence="2 3">
    <name type="scientific">Gouania willdenowi</name>
    <name type="common">Blunt-snouted clingfish</name>
    <name type="synonym">Lepadogaster willdenowi</name>
    <dbReference type="NCBI Taxonomy" id="441366"/>
    <lineage>
        <taxon>Eukaryota</taxon>
        <taxon>Metazoa</taxon>
        <taxon>Chordata</taxon>
        <taxon>Craniata</taxon>
        <taxon>Vertebrata</taxon>
        <taxon>Euteleostomi</taxon>
        <taxon>Actinopterygii</taxon>
        <taxon>Neopterygii</taxon>
        <taxon>Teleostei</taxon>
        <taxon>Neoteleostei</taxon>
        <taxon>Acanthomorphata</taxon>
        <taxon>Ovalentaria</taxon>
        <taxon>Blenniimorphae</taxon>
        <taxon>Blenniiformes</taxon>
        <taxon>Gobiesocoidei</taxon>
        <taxon>Gobiesocidae</taxon>
        <taxon>Gobiesocinae</taxon>
        <taxon>Gouania</taxon>
    </lineage>
</organism>
<feature type="compositionally biased region" description="Polar residues" evidence="1">
    <location>
        <begin position="231"/>
        <end position="240"/>
    </location>
</feature>
<dbReference type="OrthoDB" id="9898538at2759"/>
<name>A0A8C5GSG7_GOUWI</name>
<sequence length="444" mass="48299">MPQSITGLETRSAVDSAGSWDSVVSANSNNSDDSLEHLSAEEKACLMFLEETIESLDVEDGRLSTDELPNPGNLATKLADLSASLNKNKQGLPDAPPTESVRRNMGGKLLYSYLVPTPFVVANSSQCSVSNANAPKLRVTFKDDKPVQTPKAPPVPLEVNVVTVPPTKLKDHPGRTTDSLQPRGPLSYDALVHLRKSASVKKTPLCPTVDHTIDSDQHLRHVRAPNPRNPSPSDNFNSEVSKPKTNPPAVAPKPKALPANIPVKTSKGSTPSKSFYNIKNAQDPQCVRLEALQKLGLLKDDEMAKDVNRFPSRGPTNCSPSRSPSFCHSQVPPEPKNKALQSSASFHCYSRNDQQPTTVQSSAQCNRSRKVGMERSATVDGHRSRSYFTEQSHHTSAKMVRTSSSTRDEVRQPSTSQVVYTAMVVPGMGADRKEALRKLGLLKN</sequence>
<keyword evidence="3" id="KW-1185">Reference proteome</keyword>
<evidence type="ECO:0000313" key="2">
    <source>
        <dbReference type="Ensembl" id="ENSGWIP00000034256.1"/>
    </source>
</evidence>
<protein>
    <submittedName>
        <fullName evidence="2">Specifically androgen-regulated gene protein-like</fullName>
    </submittedName>
</protein>
<reference evidence="2" key="1">
    <citation type="submission" date="2020-06" db="EMBL/GenBank/DDBJ databases">
        <authorList>
            <consortium name="Wellcome Sanger Institute Data Sharing"/>
        </authorList>
    </citation>
    <scope>NUCLEOTIDE SEQUENCE [LARGE SCALE GENOMIC DNA]</scope>
</reference>
<feature type="compositionally biased region" description="Low complexity" evidence="1">
    <location>
        <begin position="19"/>
        <end position="32"/>
    </location>
</feature>